<dbReference type="CDD" id="cd01570">
    <property type="entry name" value="NAPRTase_A"/>
    <property type="match status" value="1"/>
</dbReference>
<dbReference type="EC" id="6.3.4.21" evidence="3 9"/>
<keyword evidence="5 9" id="KW-0436">Ligase</keyword>
<organism evidence="12 13">
    <name type="scientific">Saccharopolyspora elongata</name>
    <dbReference type="NCBI Taxonomy" id="2530387"/>
    <lineage>
        <taxon>Bacteria</taxon>
        <taxon>Bacillati</taxon>
        <taxon>Actinomycetota</taxon>
        <taxon>Actinomycetes</taxon>
        <taxon>Pseudonocardiales</taxon>
        <taxon>Pseudonocardiaceae</taxon>
        <taxon>Saccharopolyspora</taxon>
    </lineage>
</organism>
<dbReference type="Gene3D" id="3.20.140.10">
    <property type="entry name" value="nicotinate phosphoribosyltransferase"/>
    <property type="match status" value="1"/>
</dbReference>
<comment type="PTM">
    <text evidence="9">Transiently phosphorylated on a His residue during the reaction cycle. Phosphorylation strongly increases the affinity for substrates and increases the rate of nicotinate D-ribonucleotide production. Dephosphorylation regenerates the low-affinity form of the enzyme, leading to product release.</text>
</comment>
<evidence type="ECO:0000256" key="3">
    <source>
        <dbReference type="ARBA" id="ARBA00013236"/>
    </source>
</evidence>
<dbReference type="AlphaFoldDB" id="A0A4V2YK40"/>
<dbReference type="PIRSF" id="PIRSF000484">
    <property type="entry name" value="NAPRT"/>
    <property type="match status" value="1"/>
</dbReference>
<dbReference type="InterPro" id="IPR040727">
    <property type="entry name" value="NAPRTase_N"/>
</dbReference>
<keyword evidence="13" id="KW-1185">Reference proteome</keyword>
<evidence type="ECO:0000259" key="11">
    <source>
        <dbReference type="Pfam" id="PF17767"/>
    </source>
</evidence>
<name>A0A4V2YK40_9PSEU</name>
<accession>A0A4V2YK40</accession>
<feature type="domain" description="Nicotinate/nicotinamide phosphoribosyltransferase" evidence="10">
    <location>
        <begin position="148"/>
        <end position="307"/>
    </location>
</feature>
<sequence length="446" mass="48004">MSGLCTDLYEIRMAASYLRRGMTAPATFSLFARKLPRDRGFLVSAGLADCLDFLQRLHFDADELTYLADVVGLREGDLAALDELRFTGEVWAVPEGRVVFADEPFLEVTAPIAQAQLAETALLNFVTYQSSVAAKAARCRIAAPRADLIDFAARRTHGLEAARAVARASAIVGFAGTSYVAAAREFGLPAAGTMAHSYVEAFQDERAAFGAFAEDFPGATVFLVDTYDTIQGVRTAIGVAAELSRGGSLGIRLDSGDLGALAILSRRLLDEAGFTDARIMASGGLDEHQLAALDGTPIDAFGIGTRMGVSADAPSLDSAYKIVEYDHRPVMKLSSGKLTAPGAKQIYRGDSGEPDLLALREETPPADREPLLSPVMLGGERLSAPEPVPVAHQRFDRDLHWLPDTARLLTDPTPVEVTWSPELQRLTSDLQWSLATRYGLEDTSNR</sequence>
<evidence type="ECO:0000256" key="5">
    <source>
        <dbReference type="ARBA" id="ARBA00022598"/>
    </source>
</evidence>
<comment type="catalytic activity">
    <reaction evidence="8 9">
        <text>5-phospho-alpha-D-ribose 1-diphosphate + nicotinate + ATP + H2O = nicotinate beta-D-ribonucleotide + ADP + phosphate + diphosphate</text>
        <dbReference type="Rhea" id="RHEA:36163"/>
        <dbReference type="ChEBI" id="CHEBI:15377"/>
        <dbReference type="ChEBI" id="CHEBI:30616"/>
        <dbReference type="ChEBI" id="CHEBI:32544"/>
        <dbReference type="ChEBI" id="CHEBI:33019"/>
        <dbReference type="ChEBI" id="CHEBI:43474"/>
        <dbReference type="ChEBI" id="CHEBI:57502"/>
        <dbReference type="ChEBI" id="CHEBI:58017"/>
        <dbReference type="ChEBI" id="CHEBI:456216"/>
        <dbReference type="EC" id="6.3.4.21"/>
    </reaction>
</comment>
<dbReference type="RefSeq" id="WP_132492796.1">
    <property type="nucleotide sequence ID" value="NZ_SMKW01000066.1"/>
</dbReference>
<dbReference type="InterPro" id="IPR007229">
    <property type="entry name" value="Nic_PRibTrfase-Fam"/>
</dbReference>
<dbReference type="OrthoDB" id="9770610at2"/>
<evidence type="ECO:0000259" key="10">
    <source>
        <dbReference type="Pfam" id="PF04095"/>
    </source>
</evidence>
<comment type="caution">
    <text evidence="12">The sequence shown here is derived from an EMBL/GenBank/DDBJ whole genome shotgun (WGS) entry which is preliminary data.</text>
</comment>
<dbReference type="EMBL" id="SMKW01000066">
    <property type="protein sequence ID" value="TDD40857.1"/>
    <property type="molecule type" value="Genomic_DNA"/>
</dbReference>
<evidence type="ECO:0000256" key="6">
    <source>
        <dbReference type="ARBA" id="ARBA00022642"/>
    </source>
</evidence>
<proteinExistence type="inferred from homology"/>
<dbReference type="GO" id="GO:0004516">
    <property type="term" value="F:nicotinate phosphoribosyltransferase activity"/>
    <property type="evidence" value="ECO:0007669"/>
    <property type="project" value="UniProtKB-UniRule"/>
</dbReference>
<dbReference type="Pfam" id="PF17767">
    <property type="entry name" value="NAPRTase_N"/>
    <property type="match status" value="1"/>
</dbReference>
<feature type="domain" description="Nicotinate phosphoribosyltransferase N-terminal" evidence="11">
    <location>
        <begin position="4"/>
        <end position="126"/>
    </location>
</feature>
<dbReference type="Proteomes" id="UP000294947">
    <property type="component" value="Unassembled WGS sequence"/>
</dbReference>
<dbReference type="PANTHER" id="PTHR11098:SF1">
    <property type="entry name" value="NICOTINATE PHOSPHORIBOSYLTRANSFERASE"/>
    <property type="match status" value="1"/>
</dbReference>
<dbReference type="NCBIfam" id="NF006696">
    <property type="entry name" value="PRK09243.1-3"/>
    <property type="match status" value="1"/>
</dbReference>
<dbReference type="GO" id="GO:0005829">
    <property type="term" value="C:cytosol"/>
    <property type="evidence" value="ECO:0007669"/>
    <property type="project" value="TreeGrafter"/>
</dbReference>
<comment type="pathway">
    <text evidence="1 9">Cofactor biosynthesis; NAD(+) biosynthesis; nicotinate D-ribonucleotide from nicotinate: step 1/1.</text>
</comment>
<reference evidence="12 13" key="1">
    <citation type="submission" date="2019-03" db="EMBL/GenBank/DDBJ databases">
        <title>Draft genome sequences of novel Actinobacteria.</title>
        <authorList>
            <person name="Sahin N."/>
            <person name="Ay H."/>
            <person name="Saygin H."/>
        </authorList>
    </citation>
    <scope>NUCLEOTIDE SEQUENCE [LARGE SCALE GENOMIC DNA]</scope>
    <source>
        <strain evidence="12 13">7K502</strain>
    </source>
</reference>
<dbReference type="InterPro" id="IPR013785">
    <property type="entry name" value="Aldolase_TIM"/>
</dbReference>
<keyword evidence="7 9" id="KW-0808">Transferase</keyword>
<evidence type="ECO:0000256" key="8">
    <source>
        <dbReference type="ARBA" id="ARBA00048668"/>
    </source>
</evidence>
<dbReference type="SUPFAM" id="SSF54675">
    <property type="entry name" value="Nicotinate/Quinolinate PRTase N-terminal domain-like"/>
    <property type="match status" value="1"/>
</dbReference>
<evidence type="ECO:0000256" key="9">
    <source>
        <dbReference type="RuleBase" id="RU365100"/>
    </source>
</evidence>
<evidence type="ECO:0000256" key="1">
    <source>
        <dbReference type="ARBA" id="ARBA00004952"/>
    </source>
</evidence>
<evidence type="ECO:0000313" key="13">
    <source>
        <dbReference type="Proteomes" id="UP000294947"/>
    </source>
</evidence>
<dbReference type="PANTHER" id="PTHR11098">
    <property type="entry name" value="NICOTINATE PHOSPHORIBOSYLTRANSFERASE"/>
    <property type="match status" value="1"/>
</dbReference>
<dbReference type="InterPro" id="IPR041525">
    <property type="entry name" value="N/Namide_PRibTrfase"/>
</dbReference>
<comment type="similarity">
    <text evidence="2 9">Belongs to the NAPRTase family.</text>
</comment>
<dbReference type="Gene3D" id="3.20.20.70">
    <property type="entry name" value="Aldolase class I"/>
    <property type="match status" value="1"/>
</dbReference>
<gene>
    <name evidence="12" type="ORF">E1288_34510</name>
</gene>
<keyword evidence="4" id="KW-0597">Phosphoprotein</keyword>
<evidence type="ECO:0000256" key="4">
    <source>
        <dbReference type="ARBA" id="ARBA00022553"/>
    </source>
</evidence>
<dbReference type="UniPathway" id="UPA00253">
    <property type="reaction ID" value="UER00457"/>
</dbReference>
<dbReference type="Pfam" id="PF04095">
    <property type="entry name" value="NAPRTase"/>
    <property type="match status" value="1"/>
</dbReference>
<dbReference type="GO" id="GO:0016757">
    <property type="term" value="F:glycosyltransferase activity"/>
    <property type="evidence" value="ECO:0007669"/>
    <property type="project" value="UniProtKB-KW"/>
</dbReference>
<protein>
    <recommendedName>
        <fullName evidence="3 9">Nicotinate phosphoribosyltransferase</fullName>
        <ecNumber evidence="3 9">6.3.4.21</ecNumber>
    </recommendedName>
</protein>
<keyword evidence="12" id="KW-0328">Glycosyltransferase</keyword>
<dbReference type="NCBIfam" id="TIGR01513">
    <property type="entry name" value="NAPRTase_put"/>
    <property type="match status" value="1"/>
</dbReference>
<dbReference type="InterPro" id="IPR036068">
    <property type="entry name" value="Nicotinate_pribotase-like_C"/>
</dbReference>
<dbReference type="GO" id="GO:0034355">
    <property type="term" value="P:NAD+ biosynthetic process via the salvage pathway"/>
    <property type="evidence" value="ECO:0007669"/>
    <property type="project" value="TreeGrafter"/>
</dbReference>
<evidence type="ECO:0000256" key="2">
    <source>
        <dbReference type="ARBA" id="ARBA00010897"/>
    </source>
</evidence>
<comment type="function">
    <text evidence="9">Catalyzes the first step in the biosynthesis of NAD from nicotinic acid, the ATP-dependent synthesis of beta-nicotinate D-ribonucleotide from nicotinate and 5-phospho-D-ribose 1-phosphate.</text>
</comment>
<evidence type="ECO:0000256" key="7">
    <source>
        <dbReference type="ARBA" id="ARBA00022679"/>
    </source>
</evidence>
<dbReference type="SUPFAM" id="SSF51690">
    <property type="entry name" value="Nicotinate/Quinolinate PRTase C-terminal domain-like"/>
    <property type="match status" value="1"/>
</dbReference>
<dbReference type="NCBIfam" id="NF009131">
    <property type="entry name" value="PRK12484.1"/>
    <property type="match status" value="1"/>
</dbReference>
<dbReference type="InterPro" id="IPR006405">
    <property type="entry name" value="Nic_PRibTrfase_pncB"/>
</dbReference>
<keyword evidence="6 9" id="KW-0662">Pyridine nucleotide biosynthesis</keyword>
<evidence type="ECO:0000313" key="12">
    <source>
        <dbReference type="EMBL" id="TDD40857.1"/>
    </source>
</evidence>